<comment type="subcellular location">
    <subcellularLocation>
        <location evidence="2">Membrane</location>
    </subcellularLocation>
</comment>
<dbReference type="InterPro" id="IPR035965">
    <property type="entry name" value="PAS-like_dom_sf"/>
</dbReference>
<dbReference type="FunFam" id="3.30.565.10:FF:000006">
    <property type="entry name" value="Sensor histidine kinase WalK"/>
    <property type="match status" value="1"/>
</dbReference>
<evidence type="ECO:0000256" key="9">
    <source>
        <dbReference type="SAM" id="Coils"/>
    </source>
</evidence>
<protein>
    <recommendedName>
        <fullName evidence="3">histidine kinase</fullName>
        <ecNumber evidence="3">2.7.13.3</ecNumber>
    </recommendedName>
</protein>
<dbReference type="InterPro" id="IPR036890">
    <property type="entry name" value="HATPase_C_sf"/>
</dbReference>
<evidence type="ECO:0000256" key="10">
    <source>
        <dbReference type="SAM" id="Phobius"/>
    </source>
</evidence>
<evidence type="ECO:0000256" key="2">
    <source>
        <dbReference type="ARBA" id="ARBA00004370"/>
    </source>
</evidence>
<dbReference type="AlphaFoldDB" id="A0A430AG43"/>
<keyword evidence="9" id="KW-0175">Coiled coil</keyword>
<dbReference type="Pfam" id="PF00512">
    <property type="entry name" value="HisKA"/>
    <property type="match status" value="1"/>
</dbReference>
<evidence type="ECO:0000256" key="8">
    <source>
        <dbReference type="ARBA" id="ARBA00023136"/>
    </source>
</evidence>
<dbReference type="PROSITE" id="PS50109">
    <property type="entry name" value="HIS_KIN"/>
    <property type="match status" value="1"/>
</dbReference>
<name>A0A430AG43_9ENTE</name>
<evidence type="ECO:0000256" key="4">
    <source>
        <dbReference type="ARBA" id="ARBA00022553"/>
    </source>
</evidence>
<proteinExistence type="predicted"/>
<dbReference type="CDD" id="cd00075">
    <property type="entry name" value="HATPase"/>
    <property type="match status" value="1"/>
</dbReference>
<dbReference type="SMART" id="SM00388">
    <property type="entry name" value="HisKA"/>
    <property type="match status" value="1"/>
</dbReference>
<dbReference type="EMBL" id="NGJZ01000002">
    <property type="protein sequence ID" value="RSU06882.1"/>
    <property type="molecule type" value="Genomic_DNA"/>
</dbReference>
<evidence type="ECO:0000313" key="12">
    <source>
        <dbReference type="EMBL" id="RSU06882.1"/>
    </source>
</evidence>
<dbReference type="Gene3D" id="3.30.565.10">
    <property type="entry name" value="Histidine kinase-like ATPase, C-terminal domain"/>
    <property type="match status" value="1"/>
</dbReference>
<dbReference type="EC" id="2.7.13.3" evidence="3"/>
<dbReference type="InterPro" id="IPR000014">
    <property type="entry name" value="PAS"/>
</dbReference>
<dbReference type="SUPFAM" id="SSF55785">
    <property type="entry name" value="PYP-like sensor domain (PAS domain)"/>
    <property type="match status" value="1"/>
</dbReference>
<dbReference type="RefSeq" id="WP_126823943.1">
    <property type="nucleotide sequence ID" value="NZ_JBHLWU010000002.1"/>
</dbReference>
<evidence type="ECO:0000259" key="11">
    <source>
        <dbReference type="PROSITE" id="PS50109"/>
    </source>
</evidence>
<dbReference type="GO" id="GO:0016036">
    <property type="term" value="P:cellular response to phosphate starvation"/>
    <property type="evidence" value="ECO:0007669"/>
    <property type="project" value="TreeGrafter"/>
</dbReference>
<keyword evidence="10" id="KW-0812">Transmembrane</keyword>
<comment type="caution">
    <text evidence="12">The sequence shown here is derived from an EMBL/GenBank/DDBJ whole genome shotgun (WGS) entry which is preliminary data.</text>
</comment>
<dbReference type="PANTHER" id="PTHR45453:SF1">
    <property type="entry name" value="PHOSPHATE REGULON SENSOR PROTEIN PHOR"/>
    <property type="match status" value="1"/>
</dbReference>
<evidence type="ECO:0000256" key="5">
    <source>
        <dbReference type="ARBA" id="ARBA00022679"/>
    </source>
</evidence>
<keyword evidence="4" id="KW-0597">Phosphoprotein</keyword>
<evidence type="ECO:0000256" key="1">
    <source>
        <dbReference type="ARBA" id="ARBA00000085"/>
    </source>
</evidence>
<gene>
    <name evidence="12" type="ORF">CBF30_06370</name>
</gene>
<dbReference type="GO" id="GO:0004721">
    <property type="term" value="F:phosphoprotein phosphatase activity"/>
    <property type="evidence" value="ECO:0007669"/>
    <property type="project" value="TreeGrafter"/>
</dbReference>
<dbReference type="Gene3D" id="3.30.450.20">
    <property type="entry name" value="PAS domain"/>
    <property type="match status" value="1"/>
</dbReference>
<sequence length="591" mass="67561">MKNRATVKIMGLFLCFTLVCILGAQWLNHSLHQEMIKQQVTKLDRELELLEKNIDFKEIIANDQVSNLTESQTLKKALGAKERLTVISQTMQVVVDTENTKKIVASGSRKQRPEVAAVTSGKSLGYALRNSTTIGEKLLYVAKPIKINGKIIGIVRISEKYSGFSEGAKKLETTLLLFVGSLLLLLFLFLSLLIYQRNEPMRKLIPLFDELSKDPTKRQLIVEDATDWLPLYDSANQLMKETHTLSSLQSASEMKLRFFLENLAIGVVMINEEAQVTTINPKCFELLQEEAIKPPFHYQEIIKNPQILQLLHQSRNQKQDQHEEVRIIRPQSKDLDVLFRYLKPNDQGQSLIIGIFYDLSQIRQLERMQQDFVANVSHELKTPVTSILGFTETLLDGAQAEPEIRQEFLTIIQKEAGRLQEMIQKILLLSRNGDTFEDIEEEVLSIADILKTELDFYQQKIEEKSLVIECDNKLVKDRLLPARYVQPIIKNLLENAIYYTENQGKIKIKLTQTAENFCFSVQDNGVGISEKDQERIFERFYRVSRSRNRNAGGSGLGLAIVKHYVDLLKGQIEIESRLGLGTTIKVRIPVQ</sequence>
<keyword evidence="7" id="KW-0902">Two-component regulatory system</keyword>
<dbReference type="PANTHER" id="PTHR45453">
    <property type="entry name" value="PHOSPHATE REGULON SENSOR PROTEIN PHOR"/>
    <property type="match status" value="1"/>
</dbReference>
<evidence type="ECO:0000313" key="13">
    <source>
        <dbReference type="Proteomes" id="UP000288669"/>
    </source>
</evidence>
<comment type="catalytic activity">
    <reaction evidence="1">
        <text>ATP + protein L-histidine = ADP + protein N-phospho-L-histidine.</text>
        <dbReference type="EC" id="2.7.13.3"/>
    </reaction>
</comment>
<feature type="domain" description="Histidine kinase" evidence="11">
    <location>
        <begin position="375"/>
        <end position="591"/>
    </location>
</feature>
<dbReference type="SUPFAM" id="SSF47384">
    <property type="entry name" value="Homodimeric domain of signal transducing histidine kinase"/>
    <property type="match status" value="1"/>
</dbReference>
<keyword evidence="6" id="KW-0418">Kinase</keyword>
<dbReference type="GO" id="GO:0000155">
    <property type="term" value="F:phosphorelay sensor kinase activity"/>
    <property type="evidence" value="ECO:0007669"/>
    <property type="project" value="InterPro"/>
</dbReference>
<organism evidence="12 13">
    <name type="scientific">Vagococcus entomophilus</name>
    <dbReference type="NCBI Taxonomy" id="1160095"/>
    <lineage>
        <taxon>Bacteria</taxon>
        <taxon>Bacillati</taxon>
        <taxon>Bacillota</taxon>
        <taxon>Bacilli</taxon>
        <taxon>Lactobacillales</taxon>
        <taxon>Enterococcaceae</taxon>
        <taxon>Vagococcus</taxon>
    </lineage>
</organism>
<evidence type="ECO:0000256" key="3">
    <source>
        <dbReference type="ARBA" id="ARBA00012438"/>
    </source>
</evidence>
<feature type="transmembrane region" description="Helical" evidence="10">
    <location>
        <begin position="175"/>
        <end position="195"/>
    </location>
</feature>
<dbReference type="InterPro" id="IPR004358">
    <property type="entry name" value="Sig_transdc_His_kin-like_C"/>
</dbReference>
<dbReference type="CDD" id="cd00082">
    <property type="entry name" value="HisKA"/>
    <property type="match status" value="1"/>
</dbReference>
<keyword evidence="8 10" id="KW-0472">Membrane</keyword>
<dbReference type="SMART" id="SM00387">
    <property type="entry name" value="HATPase_c"/>
    <property type="match status" value="1"/>
</dbReference>
<dbReference type="InterPro" id="IPR036097">
    <property type="entry name" value="HisK_dim/P_sf"/>
</dbReference>
<evidence type="ECO:0000256" key="7">
    <source>
        <dbReference type="ARBA" id="ARBA00023012"/>
    </source>
</evidence>
<dbReference type="CDD" id="cd00130">
    <property type="entry name" value="PAS"/>
    <property type="match status" value="1"/>
</dbReference>
<dbReference type="Proteomes" id="UP000288669">
    <property type="component" value="Unassembled WGS sequence"/>
</dbReference>
<keyword evidence="5" id="KW-0808">Transferase</keyword>
<keyword evidence="13" id="KW-1185">Reference proteome</keyword>
<reference evidence="12 13" key="1">
    <citation type="submission" date="2017-05" db="EMBL/GenBank/DDBJ databases">
        <title>Vagococcus spp. assemblies.</title>
        <authorList>
            <person name="Gulvik C.A."/>
        </authorList>
    </citation>
    <scope>NUCLEOTIDE SEQUENCE [LARGE SCALE GENOMIC DNA]</scope>
    <source>
        <strain evidence="12 13">DSM 24756</strain>
    </source>
</reference>
<dbReference type="InterPro" id="IPR005467">
    <property type="entry name" value="His_kinase_dom"/>
</dbReference>
<dbReference type="InterPro" id="IPR050351">
    <property type="entry name" value="BphY/WalK/GraS-like"/>
</dbReference>
<dbReference type="Pfam" id="PF02518">
    <property type="entry name" value="HATPase_c"/>
    <property type="match status" value="1"/>
</dbReference>
<dbReference type="PRINTS" id="PR00344">
    <property type="entry name" value="BCTRLSENSOR"/>
</dbReference>
<dbReference type="FunFam" id="1.10.287.130:FF:000001">
    <property type="entry name" value="Two-component sensor histidine kinase"/>
    <property type="match status" value="1"/>
</dbReference>
<dbReference type="InterPro" id="IPR003661">
    <property type="entry name" value="HisK_dim/P_dom"/>
</dbReference>
<keyword evidence="10" id="KW-1133">Transmembrane helix</keyword>
<dbReference type="GO" id="GO:0005886">
    <property type="term" value="C:plasma membrane"/>
    <property type="evidence" value="ECO:0007669"/>
    <property type="project" value="TreeGrafter"/>
</dbReference>
<dbReference type="InterPro" id="IPR003594">
    <property type="entry name" value="HATPase_dom"/>
</dbReference>
<accession>A0A430AG43</accession>
<feature type="coiled-coil region" evidence="9">
    <location>
        <begin position="33"/>
        <end position="60"/>
    </location>
</feature>
<dbReference type="Gene3D" id="1.10.287.130">
    <property type="match status" value="1"/>
</dbReference>
<evidence type="ECO:0000256" key="6">
    <source>
        <dbReference type="ARBA" id="ARBA00022777"/>
    </source>
</evidence>
<dbReference type="OrthoDB" id="9813151at2"/>
<dbReference type="SUPFAM" id="SSF55874">
    <property type="entry name" value="ATPase domain of HSP90 chaperone/DNA topoisomerase II/histidine kinase"/>
    <property type="match status" value="1"/>
</dbReference>